<dbReference type="SMART" id="SM00333">
    <property type="entry name" value="TUDOR"/>
    <property type="match status" value="2"/>
</dbReference>
<dbReference type="FunFam" id="2.30.30.140:FF:000018">
    <property type="entry name" value="Serine/threonine-protein kinase 31"/>
    <property type="match status" value="1"/>
</dbReference>
<dbReference type="Pfam" id="PF00567">
    <property type="entry name" value="TUDOR"/>
    <property type="match status" value="2"/>
</dbReference>
<protein>
    <recommendedName>
        <fullName evidence="2">Tudor domain-containing protein</fullName>
    </recommendedName>
</protein>
<dbReference type="OrthoDB" id="9989103at2759"/>
<dbReference type="InParanoid" id="E9FZL1"/>
<evidence type="ECO:0000256" key="1">
    <source>
        <dbReference type="SAM" id="MobiDB-lite"/>
    </source>
</evidence>
<feature type="region of interest" description="Disordered" evidence="1">
    <location>
        <begin position="340"/>
        <end position="367"/>
    </location>
</feature>
<accession>E9FZL1</accession>
<dbReference type="PANTHER" id="PTHR22948">
    <property type="entry name" value="TUDOR DOMAIN CONTAINING PROTEIN"/>
    <property type="match status" value="1"/>
</dbReference>
<dbReference type="Gene3D" id="2.30.30.140">
    <property type="match status" value="2"/>
</dbReference>
<dbReference type="PANTHER" id="PTHR22948:SF72">
    <property type="entry name" value="TUDOR DOMAIN-CONTAINING PROTEIN"/>
    <property type="match status" value="1"/>
</dbReference>
<dbReference type="HOGENOM" id="CLU_754931_0_0_1"/>
<dbReference type="eggNOG" id="KOG2039">
    <property type="taxonomic scope" value="Eukaryota"/>
</dbReference>
<gene>
    <name evidence="3" type="ORF">DAPPUDRAFT_307145</name>
</gene>
<dbReference type="InterPro" id="IPR002999">
    <property type="entry name" value="Tudor"/>
</dbReference>
<feature type="domain" description="Tudor" evidence="2">
    <location>
        <begin position="20"/>
        <end position="78"/>
    </location>
</feature>
<evidence type="ECO:0000313" key="3">
    <source>
        <dbReference type="EMBL" id="EFX87076.1"/>
    </source>
</evidence>
<dbReference type="InterPro" id="IPR050621">
    <property type="entry name" value="Tudor_domain_containing"/>
</dbReference>
<feature type="domain" description="Tudor" evidence="2">
    <location>
        <begin position="207"/>
        <end position="272"/>
    </location>
</feature>
<sequence length="367" mass="41289">MERIDKFILDPQFVNQKEFSASIGKPCLAFFNVDGFWYRAVIEAIDGDSVTVCYVDYGNSSVLQTNYLRELPLDLIKLPPLAFKCCLDGADVFHKDFAGAFESRLVELSAFTVEYLETVDGILRVQLSTSDGVSLVQRQLSTSPLSHAPQNVNFAPEQMISSRAVASYIKSLTELWIQLEPKTVNSIMERLDVLGRHPEFINKKNFVALVGKPCLAFYREPDDFFPDDGQWYRAVIESVNGDTARVYYFDYGHTCEVQTSLLRDLPSDYAKQPALAFKCCLDGAESFSKVAADAFLDRFVKRAFFAVKFLKVVDGALHIRLFTLNGVDLFEKHRKILTPPSSPETSAKADENDFSTPFAFLSTPSHQ</sequence>
<dbReference type="PhylomeDB" id="E9FZL1"/>
<keyword evidence="4" id="KW-1185">Reference proteome</keyword>
<proteinExistence type="predicted"/>
<dbReference type="OMA" id="CINELEW"/>
<evidence type="ECO:0000259" key="2">
    <source>
        <dbReference type="PROSITE" id="PS50304"/>
    </source>
</evidence>
<evidence type="ECO:0000313" key="4">
    <source>
        <dbReference type="Proteomes" id="UP000000305"/>
    </source>
</evidence>
<dbReference type="PROSITE" id="PS50304">
    <property type="entry name" value="TUDOR"/>
    <property type="match status" value="2"/>
</dbReference>
<reference evidence="3 4" key="1">
    <citation type="journal article" date="2011" name="Science">
        <title>The ecoresponsive genome of Daphnia pulex.</title>
        <authorList>
            <person name="Colbourne J.K."/>
            <person name="Pfrender M.E."/>
            <person name="Gilbert D."/>
            <person name="Thomas W.K."/>
            <person name="Tucker A."/>
            <person name="Oakley T.H."/>
            <person name="Tokishita S."/>
            <person name="Aerts A."/>
            <person name="Arnold G.J."/>
            <person name="Basu M.K."/>
            <person name="Bauer D.J."/>
            <person name="Caceres C.E."/>
            <person name="Carmel L."/>
            <person name="Casola C."/>
            <person name="Choi J.H."/>
            <person name="Detter J.C."/>
            <person name="Dong Q."/>
            <person name="Dusheyko S."/>
            <person name="Eads B.D."/>
            <person name="Frohlich T."/>
            <person name="Geiler-Samerotte K.A."/>
            <person name="Gerlach D."/>
            <person name="Hatcher P."/>
            <person name="Jogdeo S."/>
            <person name="Krijgsveld J."/>
            <person name="Kriventseva E.V."/>
            <person name="Kultz D."/>
            <person name="Laforsch C."/>
            <person name="Lindquist E."/>
            <person name="Lopez J."/>
            <person name="Manak J.R."/>
            <person name="Muller J."/>
            <person name="Pangilinan J."/>
            <person name="Patwardhan R.P."/>
            <person name="Pitluck S."/>
            <person name="Pritham E.J."/>
            <person name="Rechtsteiner A."/>
            <person name="Rho M."/>
            <person name="Rogozin I.B."/>
            <person name="Sakarya O."/>
            <person name="Salamov A."/>
            <person name="Schaack S."/>
            <person name="Shapiro H."/>
            <person name="Shiga Y."/>
            <person name="Skalitzky C."/>
            <person name="Smith Z."/>
            <person name="Souvorov A."/>
            <person name="Sung W."/>
            <person name="Tang Z."/>
            <person name="Tsuchiya D."/>
            <person name="Tu H."/>
            <person name="Vos H."/>
            <person name="Wang M."/>
            <person name="Wolf Y.I."/>
            <person name="Yamagata H."/>
            <person name="Yamada T."/>
            <person name="Ye Y."/>
            <person name="Shaw J.R."/>
            <person name="Andrews J."/>
            <person name="Crease T.J."/>
            <person name="Tang H."/>
            <person name="Lucas S.M."/>
            <person name="Robertson H.M."/>
            <person name="Bork P."/>
            <person name="Koonin E.V."/>
            <person name="Zdobnov E.M."/>
            <person name="Grigoriev I.V."/>
            <person name="Lynch M."/>
            <person name="Boore J.L."/>
        </authorList>
    </citation>
    <scope>NUCLEOTIDE SEQUENCE [LARGE SCALE GENOMIC DNA]</scope>
</reference>
<dbReference type="AlphaFoldDB" id="E9FZL1"/>
<organism evidence="3 4">
    <name type="scientific">Daphnia pulex</name>
    <name type="common">Water flea</name>
    <dbReference type="NCBI Taxonomy" id="6669"/>
    <lineage>
        <taxon>Eukaryota</taxon>
        <taxon>Metazoa</taxon>
        <taxon>Ecdysozoa</taxon>
        <taxon>Arthropoda</taxon>
        <taxon>Crustacea</taxon>
        <taxon>Branchiopoda</taxon>
        <taxon>Diplostraca</taxon>
        <taxon>Cladocera</taxon>
        <taxon>Anomopoda</taxon>
        <taxon>Daphniidae</taxon>
        <taxon>Daphnia</taxon>
    </lineage>
</organism>
<name>E9FZL1_DAPPU</name>
<dbReference type="SUPFAM" id="SSF63748">
    <property type="entry name" value="Tudor/PWWP/MBT"/>
    <property type="match status" value="2"/>
</dbReference>
<dbReference type="Proteomes" id="UP000000305">
    <property type="component" value="Unassembled WGS sequence"/>
</dbReference>
<dbReference type="KEGG" id="dpx:DAPPUDRAFT_307145"/>
<dbReference type="EMBL" id="GL732528">
    <property type="protein sequence ID" value="EFX87076.1"/>
    <property type="molecule type" value="Genomic_DNA"/>
</dbReference>